<comment type="caution">
    <text evidence="1">The sequence shown here is derived from an EMBL/GenBank/DDBJ whole genome shotgun (WGS) entry which is preliminary data.</text>
</comment>
<proteinExistence type="predicted"/>
<dbReference type="AlphaFoldDB" id="A0A8J2JXX1"/>
<keyword evidence="2" id="KW-1185">Reference proteome</keyword>
<evidence type="ECO:0000313" key="2">
    <source>
        <dbReference type="Proteomes" id="UP000708208"/>
    </source>
</evidence>
<accession>A0A8J2JXX1</accession>
<name>A0A8J2JXX1_9HEXA</name>
<evidence type="ECO:0000313" key="1">
    <source>
        <dbReference type="EMBL" id="CAG7726144.1"/>
    </source>
</evidence>
<sequence>MGFASIFGQCLAQTPVKENDLTELRGGIHYTFSHWIKFVDLINHTKPFYKFLVSQKTKYGVATVQR</sequence>
<gene>
    <name evidence="1" type="ORF">AFUS01_LOCUS15071</name>
</gene>
<organism evidence="1 2">
    <name type="scientific">Allacma fusca</name>
    <dbReference type="NCBI Taxonomy" id="39272"/>
    <lineage>
        <taxon>Eukaryota</taxon>
        <taxon>Metazoa</taxon>
        <taxon>Ecdysozoa</taxon>
        <taxon>Arthropoda</taxon>
        <taxon>Hexapoda</taxon>
        <taxon>Collembola</taxon>
        <taxon>Symphypleona</taxon>
        <taxon>Sminthuridae</taxon>
        <taxon>Allacma</taxon>
    </lineage>
</organism>
<protein>
    <submittedName>
        <fullName evidence="1">Uncharacterized protein</fullName>
    </submittedName>
</protein>
<reference evidence="1" key="1">
    <citation type="submission" date="2021-06" db="EMBL/GenBank/DDBJ databases">
        <authorList>
            <person name="Hodson N. C."/>
            <person name="Mongue J. A."/>
            <person name="Jaron S. K."/>
        </authorList>
    </citation>
    <scope>NUCLEOTIDE SEQUENCE</scope>
</reference>
<dbReference type="Proteomes" id="UP000708208">
    <property type="component" value="Unassembled WGS sequence"/>
</dbReference>
<dbReference type="EMBL" id="CAJVCH010131344">
    <property type="protein sequence ID" value="CAG7726144.1"/>
    <property type="molecule type" value="Genomic_DNA"/>
</dbReference>